<evidence type="ECO:0000256" key="5">
    <source>
        <dbReference type="ARBA" id="ARBA00022842"/>
    </source>
</evidence>
<accession>A0A381WFL0</accession>
<evidence type="ECO:0000256" key="3">
    <source>
        <dbReference type="ARBA" id="ARBA00022679"/>
    </source>
</evidence>
<dbReference type="GO" id="GO:0005737">
    <property type="term" value="C:cytoplasm"/>
    <property type="evidence" value="ECO:0007669"/>
    <property type="project" value="UniProtKB-ARBA"/>
</dbReference>
<dbReference type="SFLD" id="SFLDS00005">
    <property type="entry name" value="Isoprenoid_Synthase_Type_I"/>
    <property type="match status" value="1"/>
</dbReference>
<keyword evidence="6" id="KW-0414">Isoprene biosynthesis</keyword>
<dbReference type="InterPro" id="IPR033749">
    <property type="entry name" value="Polyprenyl_synt_CS"/>
</dbReference>
<dbReference type="SUPFAM" id="SSF48576">
    <property type="entry name" value="Terpenoid synthases"/>
    <property type="match status" value="1"/>
</dbReference>
<evidence type="ECO:0008006" key="8">
    <source>
        <dbReference type="Google" id="ProtNLM"/>
    </source>
</evidence>
<proteinExistence type="inferred from homology"/>
<comment type="similarity">
    <text evidence="2">Belongs to the FPP/GGPP synthase family.</text>
</comment>
<dbReference type="CDD" id="cd00685">
    <property type="entry name" value="Trans_IPPS_HT"/>
    <property type="match status" value="1"/>
</dbReference>
<comment type="cofactor">
    <cofactor evidence="1">
        <name>Mg(2+)</name>
        <dbReference type="ChEBI" id="CHEBI:18420"/>
    </cofactor>
</comment>
<keyword evidence="5" id="KW-0460">Magnesium</keyword>
<evidence type="ECO:0000256" key="6">
    <source>
        <dbReference type="ARBA" id="ARBA00023229"/>
    </source>
</evidence>
<dbReference type="GO" id="GO:0008299">
    <property type="term" value="P:isoprenoid biosynthetic process"/>
    <property type="evidence" value="ECO:0007669"/>
    <property type="project" value="UniProtKB-KW"/>
</dbReference>
<dbReference type="EMBL" id="UINC01011508">
    <property type="protein sequence ID" value="SVA50757.1"/>
    <property type="molecule type" value="Genomic_DNA"/>
</dbReference>
<evidence type="ECO:0000256" key="1">
    <source>
        <dbReference type="ARBA" id="ARBA00001946"/>
    </source>
</evidence>
<dbReference type="FunFam" id="1.10.600.10:FF:000001">
    <property type="entry name" value="Geranylgeranyl diphosphate synthase"/>
    <property type="match status" value="1"/>
</dbReference>
<dbReference type="PANTHER" id="PTHR43281">
    <property type="entry name" value="FARNESYL DIPHOSPHATE SYNTHASE"/>
    <property type="match status" value="1"/>
</dbReference>
<evidence type="ECO:0000256" key="4">
    <source>
        <dbReference type="ARBA" id="ARBA00022723"/>
    </source>
</evidence>
<organism evidence="7">
    <name type="scientific">marine metagenome</name>
    <dbReference type="NCBI Taxonomy" id="408172"/>
    <lineage>
        <taxon>unclassified sequences</taxon>
        <taxon>metagenomes</taxon>
        <taxon>ecological metagenomes</taxon>
    </lineage>
</organism>
<keyword evidence="4" id="KW-0479">Metal-binding</keyword>
<dbReference type="GO" id="GO:0046872">
    <property type="term" value="F:metal ion binding"/>
    <property type="evidence" value="ECO:0007669"/>
    <property type="project" value="UniProtKB-KW"/>
</dbReference>
<gene>
    <name evidence="7" type="ORF">METZ01_LOCUS103611</name>
</gene>
<evidence type="ECO:0000313" key="7">
    <source>
        <dbReference type="EMBL" id="SVA50757.1"/>
    </source>
</evidence>
<dbReference type="InterPro" id="IPR053378">
    <property type="entry name" value="Prenyl_diphosphate_synthase"/>
</dbReference>
<dbReference type="Pfam" id="PF00348">
    <property type="entry name" value="polyprenyl_synt"/>
    <property type="match status" value="1"/>
</dbReference>
<protein>
    <recommendedName>
        <fullName evidence="8">(2E,6E)-farnesyl diphosphate synthase</fullName>
    </recommendedName>
</protein>
<sequence length="289" mass="31748">MDNYIQRVEKKLAEILAHENSAPALLQEAMSYAVFGAGKRIRPLLSYASGELLGLKGTAIDAIAASIELVHAYSLVHDDLPAMDNDDLRRGRAATHREFDEAVAILAGDALQTLAFYCLTSDPELCKQTQAQTKIIHWLARAAGPSGMVGGQALDISVEGKQINETLLKDIHKRKTGELIRAAIMMPTELTKLNAQEKHSLDKFAQNIGLAFQIRDDLLEVEEDTATLGKSAESDKKQLKATYPSTLGIEEARQRLNEVYSLALDALQIFGDSSESLIELSEFIISRKK</sequence>
<evidence type="ECO:0000256" key="2">
    <source>
        <dbReference type="ARBA" id="ARBA00006706"/>
    </source>
</evidence>
<dbReference type="GO" id="GO:0004659">
    <property type="term" value="F:prenyltransferase activity"/>
    <property type="evidence" value="ECO:0007669"/>
    <property type="project" value="InterPro"/>
</dbReference>
<dbReference type="PROSITE" id="PS00723">
    <property type="entry name" value="POLYPRENYL_SYNTHASE_1"/>
    <property type="match status" value="1"/>
</dbReference>
<dbReference type="AlphaFoldDB" id="A0A381WFL0"/>
<dbReference type="PANTHER" id="PTHR43281:SF1">
    <property type="entry name" value="FARNESYL DIPHOSPHATE SYNTHASE"/>
    <property type="match status" value="1"/>
</dbReference>
<name>A0A381WFL0_9ZZZZ</name>
<dbReference type="NCBIfam" id="NF045485">
    <property type="entry name" value="FPPsyn"/>
    <property type="match status" value="1"/>
</dbReference>
<dbReference type="SFLD" id="SFLDG01017">
    <property type="entry name" value="Polyprenyl_Transferase_Like"/>
    <property type="match status" value="1"/>
</dbReference>
<dbReference type="Gene3D" id="1.10.600.10">
    <property type="entry name" value="Farnesyl Diphosphate Synthase"/>
    <property type="match status" value="1"/>
</dbReference>
<keyword evidence="3" id="KW-0808">Transferase</keyword>
<dbReference type="InterPro" id="IPR000092">
    <property type="entry name" value="Polyprenyl_synt"/>
</dbReference>
<dbReference type="InterPro" id="IPR008949">
    <property type="entry name" value="Isoprenoid_synthase_dom_sf"/>
</dbReference>
<reference evidence="7" key="1">
    <citation type="submission" date="2018-05" db="EMBL/GenBank/DDBJ databases">
        <authorList>
            <person name="Lanie J.A."/>
            <person name="Ng W.-L."/>
            <person name="Kazmierczak K.M."/>
            <person name="Andrzejewski T.M."/>
            <person name="Davidsen T.M."/>
            <person name="Wayne K.J."/>
            <person name="Tettelin H."/>
            <person name="Glass J.I."/>
            <person name="Rusch D."/>
            <person name="Podicherti R."/>
            <person name="Tsui H.-C.T."/>
            <person name="Winkler M.E."/>
        </authorList>
    </citation>
    <scope>NUCLEOTIDE SEQUENCE</scope>
</reference>